<dbReference type="CDD" id="cd03137">
    <property type="entry name" value="GATase1_AraC_1"/>
    <property type="match status" value="1"/>
</dbReference>
<dbReference type="PROSITE" id="PS01124">
    <property type="entry name" value="HTH_ARAC_FAMILY_2"/>
    <property type="match status" value="1"/>
</dbReference>
<dbReference type="InterPro" id="IPR052158">
    <property type="entry name" value="INH-QAR"/>
</dbReference>
<proteinExistence type="predicted"/>
<dbReference type="Proteomes" id="UP000776276">
    <property type="component" value="Unassembled WGS sequence"/>
</dbReference>
<dbReference type="InterPro" id="IPR002818">
    <property type="entry name" value="DJ-1/PfpI"/>
</dbReference>
<comment type="caution">
    <text evidence="2">The sequence shown here is derived from an EMBL/GenBank/DDBJ whole genome shotgun (WGS) entry which is preliminary data.</text>
</comment>
<reference evidence="2 3" key="1">
    <citation type="submission" date="2021-06" db="EMBL/GenBank/DDBJ databases">
        <title>Sphingomonas sp. XMGL2, whole genome shotgun sequencing project.</title>
        <authorList>
            <person name="Zhao G."/>
            <person name="Shen L."/>
        </authorList>
    </citation>
    <scope>NUCLEOTIDE SEQUENCE [LARGE SCALE GENOMIC DNA]</scope>
    <source>
        <strain evidence="2 3">XMGL2</strain>
    </source>
</reference>
<dbReference type="Pfam" id="PF01965">
    <property type="entry name" value="DJ-1_PfpI"/>
    <property type="match status" value="1"/>
</dbReference>
<evidence type="ECO:0000313" key="3">
    <source>
        <dbReference type="Proteomes" id="UP000776276"/>
    </source>
</evidence>
<evidence type="ECO:0000259" key="1">
    <source>
        <dbReference type="PROSITE" id="PS01124"/>
    </source>
</evidence>
<gene>
    <name evidence="2" type="ORF">KOF26_09435</name>
</gene>
<keyword evidence="3" id="KW-1185">Reference proteome</keyword>
<dbReference type="InterPro" id="IPR018060">
    <property type="entry name" value="HTH_AraC"/>
</dbReference>
<evidence type="ECO:0000313" key="2">
    <source>
        <dbReference type="EMBL" id="MBU3078087.1"/>
    </source>
</evidence>
<protein>
    <submittedName>
        <fullName evidence="2">GlxA family transcriptional regulator</fullName>
    </submittedName>
</protein>
<organism evidence="2 3">
    <name type="scientific">Sphingomonas quercus</name>
    <dbReference type="NCBI Taxonomy" id="2842451"/>
    <lineage>
        <taxon>Bacteria</taxon>
        <taxon>Pseudomonadati</taxon>
        <taxon>Pseudomonadota</taxon>
        <taxon>Alphaproteobacteria</taxon>
        <taxon>Sphingomonadales</taxon>
        <taxon>Sphingomonadaceae</taxon>
        <taxon>Sphingomonas</taxon>
    </lineage>
</organism>
<dbReference type="Pfam" id="PF12833">
    <property type="entry name" value="HTH_18"/>
    <property type="match status" value="1"/>
</dbReference>
<dbReference type="EMBL" id="JAHKRT010000004">
    <property type="protein sequence ID" value="MBU3078087.1"/>
    <property type="molecule type" value="Genomic_DNA"/>
</dbReference>
<dbReference type="PANTHER" id="PTHR43130:SF3">
    <property type="entry name" value="HTH-TYPE TRANSCRIPTIONAL REGULATOR RV1931C"/>
    <property type="match status" value="1"/>
</dbReference>
<name>A0ABS6BJQ7_9SPHN</name>
<dbReference type="PANTHER" id="PTHR43130">
    <property type="entry name" value="ARAC-FAMILY TRANSCRIPTIONAL REGULATOR"/>
    <property type="match status" value="1"/>
</dbReference>
<accession>A0ABS6BJQ7</accession>
<dbReference type="RefSeq" id="WP_216323674.1">
    <property type="nucleotide sequence ID" value="NZ_JAHKRT010000004.1"/>
</dbReference>
<sequence length="331" mass="35874">MRSIAIVIHDGVQALDVAGPLDVFAEANGFLERGDGYEISVVGAGKRPMRASNGLSMTPDMDFTDARIVFDTVLVAGGPDLPDRPRDEEMSRWLAEWGTRAARYGSVCTGAFALGQAGLLDDRNVTTHWENAPKLARMFPRARVELDRIHLRDGPLVTSAGVTAGIDLALALVAEDHGADVALSCAKRLVVVAHRQGGQSQFSPYLLPQSPPASPLGRVRAYVQEHVREAFPIDRLAQIAGTSRRNLARLFTSELSVTPHEFVESVRIDLARNLLEGTDKPLKVVAFECGFGSAEQMRVVFQKRLGVSPIGYRGSFRLAPSRPSRVPPATG</sequence>
<dbReference type="SMART" id="SM00342">
    <property type="entry name" value="HTH_ARAC"/>
    <property type="match status" value="1"/>
</dbReference>
<feature type="domain" description="HTH araC/xylS-type" evidence="1">
    <location>
        <begin position="217"/>
        <end position="315"/>
    </location>
</feature>